<dbReference type="AlphaFoldDB" id="A0A515EWA9"/>
<dbReference type="InterPro" id="IPR016181">
    <property type="entry name" value="Acyl_CoA_acyltransferase"/>
</dbReference>
<sequence length="239" mass="26570">MVSIKTAFQAVLRLVFGRAPASQETGGATVARAIVPIRSLGENQRPRILKHLLALDPRDRYLRFGSVIKDERIAKYVESIDFQRDDVFGIFNRKLDLIAVAHLAYAEQMDCEACAEFGVSVLPHARGLGYGSRLFERATMHSRNEGVQMIFIHALSENTAMLAIARKAGAILQRDGSESEAHLRLAPADLSSQLGSLLDSQLAHSDYQLKVQARQFWRFLSAVQEVRNGVIDAQRRSAP</sequence>
<protein>
    <submittedName>
        <fullName evidence="2">GNAT family N-acetyltransferase</fullName>
    </submittedName>
</protein>
<reference evidence="3" key="2">
    <citation type="journal article" date="2020" name="Int. J. Syst. Evol. Microbiol.">
        <title>Genomic insights into a novel species Rhodoferax aquaticus sp. nov., isolated from freshwater.</title>
        <authorList>
            <person name="Li T."/>
            <person name="Zhuo Y."/>
            <person name="Jin C.Z."/>
            <person name="Wu X."/>
            <person name="Ko S.R."/>
            <person name="Jin F.J."/>
            <person name="Ahn C.Y."/>
            <person name="Oh H.M."/>
            <person name="Lee H.G."/>
            <person name="Jin L."/>
        </authorList>
    </citation>
    <scope>NUCLEOTIDE SEQUENCE [LARGE SCALE GENOMIC DNA]</scope>
    <source>
        <strain evidence="3">Gr-4</strain>
    </source>
</reference>
<dbReference type="KEGG" id="rhg:EXZ61_18735"/>
<dbReference type="SUPFAM" id="SSF55729">
    <property type="entry name" value="Acyl-CoA N-acyltransferases (Nat)"/>
    <property type="match status" value="1"/>
</dbReference>
<dbReference type="Proteomes" id="UP000317365">
    <property type="component" value="Chromosome"/>
</dbReference>
<accession>A0A515EWA9</accession>
<dbReference type="GO" id="GO:0016747">
    <property type="term" value="F:acyltransferase activity, transferring groups other than amino-acyl groups"/>
    <property type="evidence" value="ECO:0007669"/>
    <property type="project" value="InterPro"/>
</dbReference>
<dbReference type="EMBL" id="CP036282">
    <property type="protein sequence ID" value="QDL56873.1"/>
    <property type="molecule type" value="Genomic_DNA"/>
</dbReference>
<dbReference type="CDD" id="cd04301">
    <property type="entry name" value="NAT_SF"/>
    <property type="match status" value="1"/>
</dbReference>
<evidence type="ECO:0000313" key="3">
    <source>
        <dbReference type="Proteomes" id="UP000317365"/>
    </source>
</evidence>
<dbReference type="InterPro" id="IPR000182">
    <property type="entry name" value="GNAT_dom"/>
</dbReference>
<name>A0A515EWA9_9BURK</name>
<organism evidence="2 3">
    <name type="scientific">Rhodoferax aquaticus</name>
    <dbReference type="NCBI Taxonomy" id="2527691"/>
    <lineage>
        <taxon>Bacteria</taxon>
        <taxon>Pseudomonadati</taxon>
        <taxon>Pseudomonadota</taxon>
        <taxon>Betaproteobacteria</taxon>
        <taxon>Burkholderiales</taxon>
        <taxon>Comamonadaceae</taxon>
        <taxon>Rhodoferax</taxon>
    </lineage>
</organism>
<evidence type="ECO:0000259" key="1">
    <source>
        <dbReference type="PROSITE" id="PS51186"/>
    </source>
</evidence>
<feature type="domain" description="N-acetyltransferase" evidence="1">
    <location>
        <begin position="35"/>
        <end position="204"/>
    </location>
</feature>
<proteinExistence type="predicted"/>
<reference evidence="3" key="1">
    <citation type="submission" date="2019-02" db="EMBL/GenBank/DDBJ databases">
        <title>Complete genome sequence of Rhodoferax sp. Gr-4.</title>
        <authorList>
            <person name="Jin L."/>
        </authorList>
    </citation>
    <scope>NUCLEOTIDE SEQUENCE [LARGE SCALE GENOMIC DNA]</scope>
    <source>
        <strain evidence="3">Gr-4</strain>
    </source>
</reference>
<keyword evidence="3" id="KW-1185">Reference proteome</keyword>
<dbReference type="Pfam" id="PF00583">
    <property type="entry name" value="Acetyltransf_1"/>
    <property type="match status" value="1"/>
</dbReference>
<gene>
    <name evidence="2" type="ORF">EXZ61_18735</name>
</gene>
<evidence type="ECO:0000313" key="2">
    <source>
        <dbReference type="EMBL" id="QDL56873.1"/>
    </source>
</evidence>
<dbReference type="Gene3D" id="3.40.630.30">
    <property type="match status" value="1"/>
</dbReference>
<dbReference type="PROSITE" id="PS51186">
    <property type="entry name" value="GNAT"/>
    <property type="match status" value="1"/>
</dbReference>